<evidence type="ECO:0000256" key="1">
    <source>
        <dbReference type="SAM" id="Phobius"/>
    </source>
</evidence>
<sequence>QLTSKIKKLKSEIVELKNNGALSFSKQTKLNQKQSKLEKLEKYVDSKTLNNADYFPYMLGGITVLVVGVVIGLLIKITAPSLPSAKILEKVLYCIYHKLNYLLDYFDYQIKIKTDNLEISTSTIQEYFLLLLSTPFLPKIIALKEMLGKIGLPNIYFALKKREELNEEISSYKEGSLSVPLSENNK</sequence>
<name>A0A9W4TBF0_9GLOM</name>
<organism evidence="2 3">
    <name type="scientific">Funneliformis geosporum</name>
    <dbReference type="NCBI Taxonomy" id="1117311"/>
    <lineage>
        <taxon>Eukaryota</taxon>
        <taxon>Fungi</taxon>
        <taxon>Fungi incertae sedis</taxon>
        <taxon>Mucoromycota</taxon>
        <taxon>Glomeromycotina</taxon>
        <taxon>Glomeromycetes</taxon>
        <taxon>Glomerales</taxon>
        <taxon>Glomeraceae</taxon>
        <taxon>Funneliformis</taxon>
    </lineage>
</organism>
<feature type="non-terminal residue" evidence="2">
    <location>
        <position position="186"/>
    </location>
</feature>
<keyword evidence="1" id="KW-1133">Transmembrane helix</keyword>
<gene>
    <name evidence="2" type="ORF">FWILDA_LOCUS19016</name>
</gene>
<evidence type="ECO:0000313" key="2">
    <source>
        <dbReference type="EMBL" id="CAI2199322.1"/>
    </source>
</evidence>
<comment type="caution">
    <text evidence="2">The sequence shown here is derived from an EMBL/GenBank/DDBJ whole genome shotgun (WGS) entry which is preliminary data.</text>
</comment>
<keyword evidence="1" id="KW-0472">Membrane</keyword>
<feature type="transmembrane region" description="Helical" evidence="1">
    <location>
        <begin position="54"/>
        <end position="75"/>
    </location>
</feature>
<dbReference type="EMBL" id="CAMKVN010020971">
    <property type="protein sequence ID" value="CAI2199322.1"/>
    <property type="molecule type" value="Genomic_DNA"/>
</dbReference>
<accession>A0A9W4TBF0</accession>
<reference evidence="2" key="1">
    <citation type="submission" date="2022-08" db="EMBL/GenBank/DDBJ databases">
        <authorList>
            <person name="Kallberg Y."/>
            <person name="Tangrot J."/>
            <person name="Rosling A."/>
        </authorList>
    </citation>
    <scope>NUCLEOTIDE SEQUENCE</scope>
    <source>
        <strain evidence="2">Wild A</strain>
    </source>
</reference>
<evidence type="ECO:0000313" key="3">
    <source>
        <dbReference type="Proteomes" id="UP001153678"/>
    </source>
</evidence>
<dbReference type="Proteomes" id="UP001153678">
    <property type="component" value="Unassembled WGS sequence"/>
</dbReference>
<dbReference type="AlphaFoldDB" id="A0A9W4TBF0"/>
<proteinExistence type="predicted"/>
<protein>
    <submittedName>
        <fullName evidence="2">9171_t:CDS:1</fullName>
    </submittedName>
</protein>
<feature type="non-terminal residue" evidence="2">
    <location>
        <position position="1"/>
    </location>
</feature>
<keyword evidence="1" id="KW-0812">Transmembrane</keyword>
<keyword evidence="3" id="KW-1185">Reference proteome</keyword>